<evidence type="ECO:0000259" key="3">
    <source>
        <dbReference type="SMART" id="SM00244"/>
    </source>
</evidence>
<evidence type="ECO:0000256" key="2">
    <source>
        <dbReference type="SAM" id="Phobius"/>
    </source>
</evidence>
<dbReference type="InterPro" id="IPR001972">
    <property type="entry name" value="Stomatin_HflK_fam"/>
</dbReference>
<accession>A0A5A8CJV6</accession>
<gene>
    <name evidence="4" type="ORF">FNF29_03190</name>
</gene>
<dbReference type="PRINTS" id="PR00721">
    <property type="entry name" value="STOMATIN"/>
</dbReference>
<keyword evidence="2" id="KW-0812">Transmembrane</keyword>
<keyword evidence="5" id="KW-1185">Reference proteome</keyword>
<dbReference type="InterPro" id="IPR050710">
    <property type="entry name" value="Band7/mec-2_domain"/>
</dbReference>
<dbReference type="Proteomes" id="UP000323011">
    <property type="component" value="Unassembled WGS sequence"/>
</dbReference>
<feature type="region of interest" description="Disordered" evidence="1">
    <location>
        <begin position="1"/>
        <end position="22"/>
    </location>
</feature>
<dbReference type="AlphaFoldDB" id="A0A5A8CJV6"/>
<dbReference type="PANTHER" id="PTHR43327:SF3">
    <property type="entry name" value="BAND 7 DOMAIN-CONTAINING PROTEIN"/>
    <property type="match status" value="1"/>
</dbReference>
<dbReference type="Pfam" id="PF05176">
    <property type="entry name" value="ATP-synt_10"/>
    <property type="match status" value="1"/>
</dbReference>
<keyword evidence="2" id="KW-1133">Transmembrane helix</keyword>
<dbReference type="GO" id="GO:0016020">
    <property type="term" value="C:membrane"/>
    <property type="evidence" value="ECO:0007669"/>
    <property type="project" value="InterPro"/>
</dbReference>
<feature type="domain" description="Band 7" evidence="3">
    <location>
        <begin position="57"/>
        <end position="241"/>
    </location>
</feature>
<reference evidence="4 5" key="1">
    <citation type="submission" date="2019-07" db="EMBL/GenBank/DDBJ databases">
        <title>Genomes of Cafeteria roenbergensis.</title>
        <authorList>
            <person name="Fischer M.G."/>
            <person name="Hackl T."/>
            <person name="Roman M."/>
        </authorList>
    </citation>
    <scope>NUCLEOTIDE SEQUENCE [LARGE SCALE GENOMIC DNA]</scope>
    <source>
        <strain evidence="4 5">BVI</strain>
    </source>
</reference>
<dbReference type="SMART" id="SM00244">
    <property type="entry name" value="PHB"/>
    <property type="match status" value="1"/>
</dbReference>
<evidence type="ECO:0000313" key="5">
    <source>
        <dbReference type="Proteomes" id="UP000323011"/>
    </source>
</evidence>
<dbReference type="InterPro" id="IPR007849">
    <property type="entry name" value="ATP10"/>
</dbReference>
<keyword evidence="2" id="KW-0472">Membrane</keyword>
<proteinExistence type="predicted"/>
<dbReference type="SUPFAM" id="SSF117892">
    <property type="entry name" value="Band 7/SPFH domain"/>
    <property type="match status" value="1"/>
</dbReference>
<sequence length="610" mass="66602">MQWGPHSNPVGQSQRPACQSIPGHSLAQRPDAMDGAAIAGAVIGVVLGLVLLYNIYWAIILVLERQEVVVERCGKFHTLLQAGCHCLVPFIDRPKVFKRDFHRLVNNRLDHVSERTYRVVLKDEVIDTPRLAVITRDNCLVLLDALLSFRVSSSKGMLYSTQNVPDMLSKLLQAQVRNVAGQLDVDQLIESTAASRAASRVSSEMSGIATRWGVQIKFVKFQSVDVGSLHDALARAKNASLNNNALLLKARATRQTSIIDAEGDQVRILREAEGTAAQTLAAAKGNARATVNEARGEAETARVVGSVVFKHGGPGSVTKYLLATKYVEVLREVASCANTTVRFLPRETSLLQTVAGLGLNVIAPRGTAAGAPAFAAKAAGKEQPPAGDDATAADEPAYKRERRIIISRFSGSKVADAMRADRDKRFEAAPVLLDETSGAFPFPELEVEHLFEQRTESIRSLAGRNTATLVTVSMTQHARKQLEPVHAAFLDTYRLDSLSPADKVPGVGLIDCSYANGWVFALMRSMMLPGLRGSVSAAMRPHSYSRFEASERKTEGFCFDAKVHNRTLQCSYLLDRSGTVRWWMHSDVSDNELEAMIQATNALLEEQSQD</sequence>
<evidence type="ECO:0000313" key="4">
    <source>
        <dbReference type="EMBL" id="KAA0153373.1"/>
    </source>
</evidence>
<name>A0A5A8CJV6_CAFRO</name>
<dbReference type="InterPro" id="IPR001107">
    <property type="entry name" value="Band_7"/>
</dbReference>
<dbReference type="Pfam" id="PF01145">
    <property type="entry name" value="Band_7"/>
    <property type="match status" value="1"/>
</dbReference>
<comment type="caution">
    <text evidence="4">The sequence shown here is derived from an EMBL/GenBank/DDBJ whole genome shotgun (WGS) entry which is preliminary data.</text>
</comment>
<evidence type="ECO:0000256" key="1">
    <source>
        <dbReference type="SAM" id="MobiDB-lite"/>
    </source>
</evidence>
<feature type="transmembrane region" description="Helical" evidence="2">
    <location>
        <begin position="36"/>
        <end position="63"/>
    </location>
</feature>
<dbReference type="EMBL" id="VLTN01000016">
    <property type="protein sequence ID" value="KAA0153373.1"/>
    <property type="molecule type" value="Genomic_DNA"/>
</dbReference>
<protein>
    <recommendedName>
        <fullName evidence="3">Band 7 domain-containing protein</fullName>
    </recommendedName>
</protein>
<organism evidence="4 5">
    <name type="scientific">Cafeteria roenbergensis</name>
    <name type="common">Marine flagellate</name>
    <dbReference type="NCBI Taxonomy" id="33653"/>
    <lineage>
        <taxon>Eukaryota</taxon>
        <taxon>Sar</taxon>
        <taxon>Stramenopiles</taxon>
        <taxon>Bigyra</taxon>
        <taxon>Opalozoa</taxon>
        <taxon>Bicosoecida</taxon>
        <taxon>Cafeteriaceae</taxon>
        <taxon>Cafeteria</taxon>
    </lineage>
</organism>
<dbReference type="InterPro" id="IPR036013">
    <property type="entry name" value="Band_7/SPFH_dom_sf"/>
</dbReference>
<dbReference type="PANTHER" id="PTHR43327">
    <property type="entry name" value="STOMATIN-LIKE PROTEIN 2, MITOCHONDRIAL"/>
    <property type="match status" value="1"/>
</dbReference>
<dbReference type="Gene3D" id="3.30.479.30">
    <property type="entry name" value="Band 7 domain"/>
    <property type="match status" value="1"/>
</dbReference>